<dbReference type="PANTHER" id="PTHR24637:SF377">
    <property type="entry name" value="COLLAGEN TYPE IX ALPHA 1 CHAIN"/>
    <property type="match status" value="1"/>
</dbReference>
<dbReference type="InterPro" id="IPR008160">
    <property type="entry name" value="Collagen"/>
</dbReference>
<dbReference type="Pfam" id="PF01391">
    <property type="entry name" value="Collagen"/>
    <property type="match status" value="1"/>
</dbReference>
<name>A0A0N4Y7L0_NIPBR</name>
<evidence type="ECO:0000256" key="1">
    <source>
        <dbReference type="ARBA" id="ARBA00022737"/>
    </source>
</evidence>
<dbReference type="WBParaSite" id="NBR_0001214901-mRNA-1">
    <property type="protein sequence ID" value="NBR_0001214901-mRNA-1"/>
    <property type="gene ID" value="NBR_0001214901"/>
</dbReference>
<gene>
    <name evidence="3" type="ORF">NBR_LOCUS12150</name>
</gene>
<feature type="compositionally biased region" description="Gly residues" evidence="2">
    <location>
        <begin position="122"/>
        <end position="131"/>
    </location>
</feature>
<sequence>MQDKYVAGASGTIANEAWKDMIIPPPVTTRKEFASFFGRSKRAAPNVTCACDVQETACPPGPQGPPGEPGLAGEPGLEGDDGRPAGPAGPRGPAGHPGDRGENGIPGAPGAPGVPGKAGRQGVPGGAGIPGRNGDNGLPGTDAAYCPCPARTQNLDATIEMGGYNQASKV</sequence>
<dbReference type="EMBL" id="UYSL01020684">
    <property type="protein sequence ID" value="VDL75739.1"/>
    <property type="molecule type" value="Genomic_DNA"/>
</dbReference>
<evidence type="ECO:0000313" key="5">
    <source>
        <dbReference type="WBParaSite" id="NBR_0001214901-mRNA-1"/>
    </source>
</evidence>
<feature type="compositionally biased region" description="Pro residues" evidence="2">
    <location>
        <begin position="59"/>
        <end position="68"/>
    </location>
</feature>
<dbReference type="OMA" id="QETACPP"/>
<accession>A0A0N4Y7L0</accession>
<keyword evidence="1" id="KW-0677">Repeat</keyword>
<dbReference type="AlphaFoldDB" id="A0A0N4Y7L0"/>
<dbReference type="PANTHER" id="PTHR24637">
    <property type="entry name" value="COLLAGEN"/>
    <property type="match status" value="1"/>
</dbReference>
<evidence type="ECO:0000313" key="3">
    <source>
        <dbReference type="EMBL" id="VDL75739.1"/>
    </source>
</evidence>
<keyword evidence="4" id="KW-1185">Reference proteome</keyword>
<evidence type="ECO:0000256" key="2">
    <source>
        <dbReference type="SAM" id="MobiDB-lite"/>
    </source>
</evidence>
<reference evidence="3 4" key="2">
    <citation type="submission" date="2018-11" db="EMBL/GenBank/DDBJ databases">
        <authorList>
            <consortium name="Pathogen Informatics"/>
        </authorList>
    </citation>
    <scope>NUCLEOTIDE SEQUENCE [LARGE SCALE GENOMIC DNA]</scope>
</reference>
<dbReference type="STRING" id="27835.A0A0N4Y7L0"/>
<feature type="region of interest" description="Disordered" evidence="2">
    <location>
        <begin position="59"/>
        <end position="141"/>
    </location>
</feature>
<protein>
    <submittedName>
        <fullName evidence="5">Collagen triple helix repeat protein</fullName>
    </submittedName>
</protein>
<proteinExistence type="predicted"/>
<evidence type="ECO:0000313" key="4">
    <source>
        <dbReference type="Proteomes" id="UP000271162"/>
    </source>
</evidence>
<organism evidence="5">
    <name type="scientific">Nippostrongylus brasiliensis</name>
    <name type="common">Rat hookworm</name>
    <dbReference type="NCBI Taxonomy" id="27835"/>
    <lineage>
        <taxon>Eukaryota</taxon>
        <taxon>Metazoa</taxon>
        <taxon>Ecdysozoa</taxon>
        <taxon>Nematoda</taxon>
        <taxon>Chromadorea</taxon>
        <taxon>Rhabditida</taxon>
        <taxon>Rhabditina</taxon>
        <taxon>Rhabditomorpha</taxon>
        <taxon>Strongyloidea</taxon>
        <taxon>Heligmosomidae</taxon>
        <taxon>Nippostrongylus</taxon>
    </lineage>
</organism>
<feature type="compositionally biased region" description="Low complexity" evidence="2">
    <location>
        <begin position="84"/>
        <end position="96"/>
    </location>
</feature>
<dbReference type="Proteomes" id="UP000271162">
    <property type="component" value="Unassembled WGS sequence"/>
</dbReference>
<reference evidence="5" key="1">
    <citation type="submission" date="2017-02" db="UniProtKB">
        <authorList>
            <consortium name="WormBaseParasite"/>
        </authorList>
    </citation>
    <scope>IDENTIFICATION</scope>
</reference>